<accession>A0A8X6MXQ9</accession>
<comment type="caution">
    <text evidence="1">The sequence shown here is derived from an EMBL/GenBank/DDBJ whole genome shotgun (WGS) entry which is preliminary data.</text>
</comment>
<protein>
    <submittedName>
        <fullName evidence="1">Uncharacterized protein</fullName>
    </submittedName>
</protein>
<dbReference type="AlphaFoldDB" id="A0A8X6MXQ9"/>
<evidence type="ECO:0000313" key="1">
    <source>
        <dbReference type="EMBL" id="GFS82725.1"/>
    </source>
</evidence>
<reference evidence="1" key="1">
    <citation type="submission" date="2020-08" db="EMBL/GenBank/DDBJ databases">
        <title>Multicomponent nature underlies the extraordinary mechanical properties of spider dragline silk.</title>
        <authorList>
            <person name="Kono N."/>
            <person name="Nakamura H."/>
            <person name="Mori M."/>
            <person name="Yoshida Y."/>
            <person name="Ohtoshi R."/>
            <person name="Malay A.D."/>
            <person name="Moran D.A.P."/>
            <person name="Tomita M."/>
            <person name="Numata K."/>
            <person name="Arakawa K."/>
        </authorList>
    </citation>
    <scope>NUCLEOTIDE SEQUENCE</scope>
</reference>
<proteinExistence type="predicted"/>
<dbReference type="Proteomes" id="UP000887013">
    <property type="component" value="Unassembled WGS sequence"/>
</dbReference>
<gene>
    <name evidence="1" type="ORF">NPIL_701111</name>
</gene>
<evidence type="ECO:0000313" key="2">
    <source>
        <dbReference type="Proteomes" id="UP000887013"/>
    </source>
</evidence>
<dbReference type="EMBL" id="BMAW01051852">
    <property type="protein sequence ID" value="GFS82725.1"/>
    <property type="molecule type" value="Genomic_DNA"/>
</dbReference>
<sequence>MRALLVRSFDAPPNNHNELLTTAHPAYALGQRRGGREIHLKSIWTKTEGRKAVLANQVLWCQFEKIKCLAP</sequence>
<organism evidence="1 2">
    <name type="scientific">Nephila pilipes</name>
    <name type="common">Giant wood spider</name>
    <name type="synonym">Nephila maculata</name>
    <dbReference type="NCBI Taxonomy" id="299642"/>
    <lineage>
        <taxon>Eukaryota</taxon>
        <taxon>Metazoa</taxon>
        <taxon>Ecdysozoa</taxon>
        <taxon>Arthropoda</taxon>
        <taxon>Chelicerata</taxon>
        <taxon>Arachnida</taxon>
        <taxon>Araneae</taxon>
        <taxon>Araneomorphae</taxon>
        <taxon>Entelegynae</taxon>
        <taxon>Araneoidea</taxon>
        <taxon>Nephilidae</taxon>
        <taxon>Nephila</taxon>
    </lineage>
</organism>
<keyword evidence="2" id="KW-1185">Reference proteome</keyword>
<name>A0A8X6MXQ9_NEPPI</name>